<keyword evidence="9 12" id="KW-0648">Protein biosynthesis</keyword>
<evidence type="ECO:0000256" key="12">
    <source>
        <dbReference type="HAMAP-Rule" id="MF_00041"/>
    </source>
</evidence>
<dbReference type="InterPro" id="IPR015803">
    <property type="entry name" value="Cys-tRNA-ligase"/>
</dbReference>
<feature type="region of interest" description="Disordered" evidence="13">
    <location>
        <begin position="39"/>
        <end position="123"/>
    </location>
</feature>
<dbReference type="GO" id="GO:0008270">
    <property type="term" value="F:zinc ion binding"/>
    <property type="evidence" value="ECO:0007669"/>
    <property type="project" value="UniProtKB-UniRule"/>
</dbReference>
<dbReference type="SMART" id="SM00840">
    <property type="entry name" value="DALR_2"/>
    <property type="match status" value="1"/>
</dbReference>
<keyword evidence="10 12" id="KW-0030">Aminoacyl-tRNA synthetase</keyword>
<dbReference type="EC" id="6.1.1.16" evidence="12"/>
<evidence type="ECO:0000256" key="13">
    <source>
        <dbReference type="SAM" id="MobiDB-lite"/>
    </source>
</evidence>
<keyword evidence="16" id="KW-1185">Reference proteome</keyword>
<proteinExistence type="inferred from homology"/>
<dbReference type="GO" id="GO:0005829">
    <property type="term" value="C:cytosol"/>
    <property type="evidence" value="ECO:0007669"/>
    <property type="project" value="TreeGrafter"/>
</dbReference>
<feature type="region of interest" description="Disordered" evidence="13">
    <location>
        <begin position="1"/>
        <end position="24"/>
    </location>
</feature>
<comment type="subunit">
    <text evidence="2 12">Monomer.</text>
</comment>
<evidence type="ECO:0000256" key="6">
    <source>
        <dbReference type="ARBA" id="ARBA00022741"/>
    </source>
</evidence>
<dbReference type="NCBIfam" id="TIGR00435">
    <property type="entry name" value="cysS"/>
    <property type="match status" value="1"/>
</dbReference>
<dbReference type="Proteomes" id="UP000334019">
    <property type="component" value="Chromosome"/>
</dbReference>
<evidence type="ECO:0000256" key="7">
    <source>
        <dbReference type="ARBA" id="ARBA00022833"/>
    </source>
</evidence>
<keyword evidence="8 12" id="KW-0067">ATP-binding</keyword>
<dbReference type="Gene3D" id="3.40.50.620">
    <property type="entry name" value="HUPs"/>
    <property type="match status" value="1"/>
</dbReference>
<feature type="short sequence motif" description="'HIGH' region" evidence="12">
    <location>
        <begin position="196"/>
        <end position="206"/>
    </location>
</feature>
<feature type="short sequence motif" description="'KMSKS' region" evidence="12">
    <location>
        <begin position="430"/>
        <end position="434"/>
    </location>
</feature>
<sequence>MADGPGPVQRGEHLATVGHGDADRAHRVVDVAEVRAGVDLPAARSDDGGGAADGEALGRGERRTQPCPEIRVEGQVGPVLEGPDGDDVGERGVEGGGHGTHRLVVRGRDGEGAPGPVDEVDPGPQVGELVAVGAAHRPPRRQVGPAVQGWDRSRSGRAAGAEYRGGVIRLFDTAKGAVVPLETREPGKVSMYVCGPTVYGPPHVGHGRSMLVFDVLRRYLEWSGLEVRHVSNITDIDDQIINRAEREGRTPEAVAEECEALWWEGADSIGVARPHDDPHATDWVDQMVEMIGTLVDRGLAYVISDGVYLDTSKVEGYGLLAGQDVASLQAGARIEANDEKRHPIDFVLWKLAKPGEPTWPSPWGEGRPGWHTECVVMSLGLLGDGFDLHGGGADLRFPHHENERAQAVALGRDFAHHWMHHGFVEIEGEKMSKSLGNFTNLIDLVRTTDPRAYRLLVLQSHYRSPMEVTRDTIAQARQGIARLDAFARNIAGLAEGVEPDAAVLDRFRALMDDDLNTAGALSLLFQAVRSVNQSLQIEDVAGAEPQIAAVRSMCVALGLELSEAPDEVPAEIVAKAEEREAARAARDFARADALRDEITAAGWILDDSPQGTTIRRA</sequence>
<gene>
    <name evidence="12" type="primary">cysS</name>
    <name evidence="15" type="ORF">GH723_05015</name>
</gene>
<keyword evidence="7 12" id="KW-0862">Zinc</keyword>
<dbReference type="InterPro" id="IPR032678">
    <property type="entry name" value="tRNA-synt_1_cat_dom"/>
</dbReference>
<feature type="binding site" evidence="12">
    <location>
        <position position="194"/>
    </location>
    <ligand>
        <name>Zn(2+)</name>
        <dbReference type="ChEBI" id="CHEBI:29105"/>
    </ligand>
</feature>
<dbReference type="HAMAP" id="MF_00041">
    <property type="entry name" value="Cys_tRNA_synth"/>
    <property type="match status" value="1"/>
</dbReference>
<dbReference type="AlphaFoldDB" id="A0A5Q2RFT6"/>
<dbReference type="PANTHER" id="PTHR10890">
    <property type="entry name" value="CYSTEINYL-TRNA SYNTHETASE"/>
    <property type="match status" value="1"/>
</dbReference>
<keyword evidence="6 12" id="KW-0547">Nucleotide-binding</keyword>
<comment type="similarity">
    <text evidence="1 12">Belongs to the class-I aminoacyl-tRNA synthetase family.</text>
</comment>
<comment type="subcellular location">
    <subcellularLocation>
        <location evidence="12">Cytoplasm</location>
    </subcellularLocation>
</comment>
<dbReference type="PANTHER" id="PTHR10890:SF30">
    <property type="entry name" value="CYSTEINE--TRNA LIGASE"/>
    <property type="match status" value="1"/>
</dbReference>
<dbReference type="InterPro" id="IPR015273">
    <property type="entry name" value="Cys-tRNA-synt_Ia_DALR"/>
</dbReference>
<dbReference type="InterPro" id="IPR024909">
    <property type="entry name" value="Cys-tRNA/MSH_ligase"/>
</dbReference>
<dbReference type="GO" id="GO:0006423">
    <property type="term" value="P:cysteinyl-tRNA aminoacylation"/>
    <property type="evidence" value="ECO:0007669"/>
    <property type="project" value="UniProtKB-UniRule"/>
</dbReference>
<reference evidence="15 16" key="1">
    <citation type="submission" date="2019-11" db="EMBL/GenBank/DDBJ databases">
        <authorList>
            <person name="He Y."/>
        </authorList>
    </citation>
    <scope>NUCLEOTIDE SEQUENCE [LARGE SCALE GENOMIC DNA]</scope>
    <source>
        <strain evidence="15 16">SCSIO 58843</strain>
    </source>
</reference>
<feature type="domain" description="Cysteinyl-tRNA synthetase class Ia DALR" evidence="14">
    <location>
        <begin position="506"/>
        <end position="568"/>
    </location>
</feature>
<feature type="binding site" evidence="12">
    <location>
        <position position="433"/>
    </location>
    <ligand>
        <name>ATP</name>
        <dbReference type="ChEBI" id="CHEBI:30616"/>
    </ligand>
</feature>
<evidence type="ECO:0000256" key="9">
    <source>
        <dbReference type="ARBA" id="ARBA00022917"/>
    </source>
</evidence>
<feature type="binding site" evidence="12">
    <location>
        <position position="403"/>
    </location>
    <ligand>
        <name>Zn(2+)</name>
        <dbReference type="ChEBI" id="CHEBI:29105"/>
    </ligand>
</feature>
<dbReference type="CDD" id="cd00672">
    <property type="entry name" value="CysRS_core"/>
    <property type="match status" value="1"/>
</dbReference>
<keyword evidence="4 12" id="KW-0436">Ligase</keyword>
<dbReference type="InterPro" id="IPR009080">
    <property type="entry name" value="tRNAsynth_Ia_anticodon-bd"/>
</dbReference>
<evidence type="ECO:0000256" key="1">
    <source>
        <dbReference type="ARBA" id="ARBA00005594"/>
    </source>
</evidence>
<dbReference type="SUPFAM" id="SSF52374">
    <property type="entry name" value="Nucleotidylyl transferase"/>
    <property type="match status" value="1"/>
</dbReference>
<comment type="catalytic activity">
    <reaction evidence="11 12">
        <text>tRNA(Cys) + L-cysteine + ATP = L-cysteinyl-tRNA(Cys) + AMP + diphosphate</text>
        <dbReference type="Rhea" id="RHEA:17773"/>
        <dbReference type="Rhea" id="RHEA-COMP:9661"/>
        <dbReference type="Rhea" id="RHEA-COMP:9679"/>
        <dbReference type="ChEBI" id="CHEBI:30616"/>
        <dbReference type="ChEBI" id="CHEBI:33019"/>
        <dbReference type="ChEBI" id="CHEBI:35235"/>
        <dbReference type="ChEBI" id="CHEBI:78442"/>
        <dbReference type="ChEBI" id="CHEBI:78517"/>
        <dbReference type="ChEBI" id="CHEBI:456215"/>
        <dbReference type="EC" id="6.1.1.16"/>
    </reaction>
</comment>
<evidence type="ECO:0000256" key="3">
    <source>
        <dbReference type="ARBA" id="ARBA00022490"/>
    </source>
</evidence>
<dbReference type="Pfam" id="PF09190">
    <property type="entry name" value="DALR_2"/>
    <property type="match status" value="1"/>
</dbReference>
<evidence type="ECO:0000313" key="15">
    <source>
        <dbReference type="EMBL" id="QGG94514.1"/>
    </source>
</evidence>
<evidence type="ECO:0000256" key="4">
    <source>
        <dbReference type="ARBA" id="ARBA00022598"/>
    </source>
</evidence>
<dbReference type="InterPro" id="IPR014729">
    <property type="entry name" value="Rossmann-like_a/b/a_fold"/>
</dbReference>
<keyword evidence="3 12" id="KW-0963">Cytoplasm</keyword>
<dbReference type="PRINTS" id="PR00983">
    <property type="entry name" value="TRNASYNTHCYS"/>
</dbReference>
<organism evidence="15 16">
    <name type="scientific">Actinomarinicola tropica</name>
    <dbReference type="NCBI Taxonomy" id="2789776"/>
    <lineage>
        <taxon>Bacteria</taxon>
        <taxon>Bacillati</taxon>
        <taxon>Actinomycetota</taxon>
        <taxon>Acidimicrobiia</taxon>
        <taxon>Acidimicrobiales</taxon>
        <taxon>Iamiaceae</taxon>
        <taxon>Actinomarinicola</taxon>
    </lineage>
</organism>
<dbReference type="EMBL" id="CP045851">
    <property type="protein sequence ID" value="QGG94514.1"/>
    <property type="molecule type" value="Genomic_DNA"/>
</dbReference>
<accession>A0A5Q2RFT6</accession>
<dbReference type="Gene3D" id="1.20.120.1910">
    <property type="entry name" value="Cysteine-tRNA ligase, C-terminal anti-codon recognition domain"/>
    <property type="match status" value="1"/>
</dbReference>
<dbReference type="GO" id="GO:0004817">
    <property type="term" value="F:cysteine-tRNA ligase activity"/>
    <property type="evidence" value="ECO:0007669"/>
    <property type="project" value="UniProtKB-UniRule"/>
</dbReference>
<evidence type="ECO:0000256" key="8">
    <source>
        <dbReference type="ARBA" id="ARBA00022840"/>
    </source>
</evidence>
<protein>
    <recommendedName>
        <fullName evidence="12">Cysteine--tRNA ligase</fullName>
        <ecNumber evidence="12">6.1.1.16</ecNumber>
    </recommendedName>
    <alternativeName>
        <fullName evidence="12">Cysteinyl-tRNA synthetase</fullName>
        <shortName evidence="12">CysRS</shortName>
    </alternativeName>
</protein>
<dbReference type="Pfam" id="PF01406">
    <property type="entry name" value="tRNA-synt_1e"/>
    <property type="match status" value="1"/>
</dbReference>
<keyword evidence="5 12" id="KW-0479">Metal-binding</keyword>
<name>A0A5Q2RFT6_9ACTN</name>
<evidence type="ECO:0000259" key="14">
    <source>
        <dbReference type="SMART" id="SM00840"/>
    </source>
</evidence>
<evidence type="ECO:0000256" key="5">
    <source>
        <dbReference type="ARBA" id="ARBA00022723"/>
    </source>
</evidence>
<dbReference type="SUPFAM" id="SSF47323">
    <property type="entry name" value="Anticodon-binding domain of a subclass of class I aminoacyl-tRNA synthetases"/>
    <property type="match status" value="1"/>
</dbReference>
<evidence type="ECO:0000256" key="10">
    <source>
        <dbReference type="ARBA" id="ARBA00023146"/>
    </source>
</evidence>
<evidence type="ECO:0000256" key="11">
    <source>
        <dbReference type="ARBA" id="ARBA00047398"/>
    </source>
</evidence>
<feature type="binding site" evidence="12">
    <location>
        <position position="399"/>
    </location>
    <ligand>
        <name>Zn(2+)</name>
        <dbReference type="ChEBI" id="CHEBI:29105"/>
    </ligand>
</feature>
<dbReference type="GO" id="GO:0005524">
    <property type="term" value="F:ATP binding"/>
    <property type="evidence" value="ECO:0007669"/>
    <property type="project" value="UniProtKB-UniRule"/>
</dbReference>
<evidence type="ECO:0000313" key="16">
    <source>
        <dbReference type="Proteomes" id="UP000334019"/>
    </source>
</evidence>
<evidence type="ECO:0000256" key="2">
    <source>
        <dbReference type="ARBA" id="ARBA00011245"/>
    </source>
</evidence>
<feature type="binding site" evidence="12">
    <location>
        <position position="374"/>
    </location>
    <ligand>
        <name>Zn(2+)</name>
        <dbReference type="ChEBI" id="CHEBI:29105"/>
    </ligand>
</feature>
<dbReference type="KEGG" id="atq:GH723_05015"/>
<comment type="cofactor">
    <cofactor evidence="12">
        <name>Zn(2+)</name>
        <dbReference type="ChEBI" id="CHEBI:29105"/>
    </cofactor>
    <text evidence="12">Binds 1 zinc ion per subunit.</text>
</comment>